<feature type="domain" description="Thioredoxin" evidence="2">
    <location>
        <begin position="65"/>
        <end position="207"/>
    </location>
</feature>
<comment type="caution">
    <text evidence="3">The sequence shown here is derived from an EMBL/GenBank/DDBJ whole genome shotgun (WGS) entry which is preliminary data.</text>
</comment>
<organism evidence="3 4">
    <name type="scientific">Flaviaesturariibacter aridisoli</name>
    <dbReference type="NCBI Taxonomy" id="2545761"/>
    <lineage>
        <taxon>Bacteria</taxon>
        <taxon>Pseudomonadati</taxon>
        <taxon>Bacteroidota</taxon>
        <taxon>Chitinophagia</taxon>
        <taxon>Chitinophagales</taxon>
        <taxon>Chitinophagaceae</taxon>
        <taxon>Flaviaestuariibacter</taxon>
    </lineage>
</organism>
<dbReference type="Pfam" id="PF13899">
    <property type="entry name" value="Thioredoxin_7"/>
    <property type="match status" value="1"/>
</dbReference>
<evidence type="ECO:0000313" key="3">
    <source>
        <dbReference type="EMBL" id="TCZ74433.1"/>
    </source>
</evidence>
<dbReference type="EMBL" id="SKFH01000002">
    <property type="protein sequence ID" value="TCZ74433.1"/>
    <property type="molecule type" value="Genomic_DNA"/>
</dbReference>
<dbReference type="InterPro" id="IPR017937">
    <property type="entry name" value="Thioredoxin_CS"/>
</dbReference>
<dbReference type="Gene3D" id="3.40.30.10">
    <property type="entry name" value="Glutaredoxin"/>
    <property type="match status" value="1"/>
</dbReference>
<reference evidence="3 4" key="1">
    <citation type="submission" date="2019-03" db="EMBL/GenBank/DDBJ databases">
        <authorList>
            <person name="Kim M.K.M."/>
        </authorList>
    </citation>
    <scope>NUCLEOTIDE SEQUENCE [LARGE SCALE GENOMIC DNA]</scope>
    <source>
        <strain evidence="3 4">17J68-15</strain>
    </source>
</reference>
<dbReference type="SUPFAM" id="SSF52833">
    <property type="entry name" value="Thioredoxin-like"/>
    <property type="match status" value="1"/>
</dbReference>
<name>A0A4R4E6B5_9BACT</name>
<protein>
    <submittedName>
        <fullName evidence="3">DUF255 domain-containing protein</fullName>
    </submittedName>
</protein>
<keyword evidence="1" id="KW-0676">Redox-active center</keyword>
<dbReference type="PROSITE" id="PS00194">
    <property type="entry name" value="THIOREDOXIN_1"/>
    <property type="match status" value="1"/>
</dbReference>
<dbReference type="Proteomes" id="UP000295164">
    <property type="component" value="Unassembled WGS sequence"/>
</dbReference>
<dbReference type="AlphaFoldDB" id="A0A4R4E6B5"/>
<gene>
    <name evidence="3" type="ORF">E0486_02065</name>
</gene>
<dbReference type="InterPro" id="IPR036249">
    <property type="entry name" value="Thioredoxin-like_sf"/>
</dbReference>
<dbReference type="InterPro" id="IPR013766">
    <property type="entry name" value="Thioredoxin_domain"/>
</dbReference>
<accession>A0A4R4E6B5</accession>
<keyword evidence="4" id="KW-1185">Reference proteome</keyword>
<sequence length="228" mass="25698">MGETGSEKLRYAAFFLINRAGCCSAVNFCEKLYWRSLLVYLFRNDFMRAVAVFLMSLVTMGSIAQSPGTRADTTRVIASADLLVGEARKQALKEHKNVLVLFHASWCGWCKKMEKALDEPALKPLFDKSFVTVWLTVDETPERRLDENPGAKELLGKYGGSDLGIPYFIVFDPKGNRLSDSQREPGQNIGCPAEPEEVAYFVEVLKKTTNLTERELQAIAERFRKNKS</sequence>
<proteinExistence type="predicted"/>
<evidence type="ECO:0000259" key="2">
    <source>
        <dbReference type="PROSITE" id="PS51352"/>
    </source>
</evidence>
<evidence type="ECO:0000256" key="1">
    <source>
        <dbReference type="ARBA" id="ARBA00023284"/>
    </source>
</evidence>
<dbReference type="PROSITE" id="PS51352">
    <property type="entry name" value="THIOREDOXIN_2"/>
    <property type="match status" value="1"/>
</dbReference>
<dbReference type="RefSeq" id="WP_131850479.1">
    <property type="nucleotide sequence ID" value="NZ_SKFH01000002.1"/>
</dbReference>
<evidence type="ECO:0000313" key="4">
    <source>
        <dbReference type="Proteomes" id="UP000295164"/>
    </source>
</evidence>
<dbReference type="OrthoDB" id="120730at2"/>